<sequence>MDNLFSAPDSVGHLVTRCRRRKRVIESNRATFGGSIRIVIVLDVNVPSDLSVTRGRVSMRQHWEQFAAPPIRTQVTMMMSVAGFETHNPSPTESKA</sequence>
<accession>A0A976FF53</accession>
<evidence type="ECO:0000313" key="2">
    <source>
        <dbReference type="Proteomes" id="UP000294530"/>
    </source>
</evidence>
<organism evidence="1 2">
    <name type="scientific">Bremia lactucae</name>
    <name type="common">Lettuce downy mildew</name>
    <dbReference type="NCBI Taxonomy" id="4779"/>
    <lineage>
        <taxon>Eukaryota</taxon>
        <taxon>Sar</taxon>
        <taxon>Stramenopiles</taxon>
        <taxon>Oomycota</taxon>
        <taxon>Peronosporomycetes</taxon>
        <taxon>Peronosporales</taxon>
        <taxon>Peronosporaceae</taxon>
        <taxon>Bremia</taxon>
    </lineage>
</organism>
<dbReference type="EMBL" id="SHOA02000001">
    <property type="protein sequence ID" value="TDH65526.1"/>
    <property type="molecule type" value="Genomic_DNA"/>
</dbReference>
<proteinExistence type="predicted"/>
<gene>
    <name evidence="1" type="ORF">CCR75_005373</name>
</gene>
<evidence type="ECO:0000313" key="1">
    <source>
        <dbReference type="EMBL" id="TDH65526.1"/>
    </source>
</evidence>
<dbReference type="RefSeq" id="XP_067815025.1">
    <property type="nucleotide sequence ID" value="XM_067963454.1"/>
</dbReference>
<dbReference type="OrthoDB" id="494993at2759"/>
<dbReference type="AlphaFoldDB" id="A0A976FF53"/>
<protein>
    <submittedName>
        <fullName evidence="1">Uncharacterized protein</fullName>
    </submittedName>
</protein>
<keyword evidence="2" id="KW-1185">Reference proteome</keyword>
<comment type="caution">
    <text evidence="1">The sequence shown here is derived from an EMBL/GenBank/DDBJ whole genome shotgun (WGS) entry which is preliminary data.</text>
</comment>
<reference evidence="1 2" key="1">
    <citation type="journal article" date="2021" name="Genome Biol.">
        <title>AFLAP: assembly-free linkage analysis pipeline using k-mers from genome sequencing data.</title>
        <authorList>
            <person name="Fletcher K."/>
            <person name="Zhang L."/>
            <person name="Gil J."/>
            <person name="Han R."/>
            <person name="Cavanaugh K."/>
            <person name="Michelmore R."/>
        </authorList>
    </citation>
    <scope>NUCLEOTIDE SEQUENCE [LARGE SCALE GENOMIC DNA]</scope>
    <source>
        <strain evidence="1 2">SF5</strain>
    </source>
</reference>
<dbReference type="KEGG" id="blac:94349125"/>
<dbReference type="Proteomes" id="UP000294530">
    <property type="component" value="Unassembled WGS sequence"/>
</dbReference>
<name>A0A976FF53_BRELC</name>
<dbReference type="GeneID" id="94349125"/>